<feature type="region of interest" description="Disordered" evidence="1">
    <location>
        <begin position="50"/>
        <end position="127"/>
    </location>
</feature>
<protein>
    <submittedName>
        <fullName evidence="2">Uncharacterized protein</fullName>
    </submittedName>
</protein>
<reference evidence="2" key="1">
    <citation type="submission" date="2023-08" db="EMBL/GenBank/DDBJ databases">
        <authorList>
            <person name="Chen Y."/>
            <person name="Shah S."/>
            <person name="Dougan E. K."/>
            <person name="Thang M."/>
            <person name="Chan C."/>
        </authorList>
    </citation>
    <scope>NUCLEOTIDE SEQUENCE</scope>
</reference>
<dbReference type="Proteomes" id="UP001178507">
    <property type="component" value="Unassembled WGS sequence"/>
</dbReference>
<dbReference type="EMBL" id="CAUJNA010003751">
    <property type="protein sequence ID" value="CAJ1409114.1"/>
    <property type="molecule type" value="Genomic_DNA"/>
</dbReference>
<sequence>MEPFVQAIDLTTLMCQARGHSIVRKLHLELREHATYVLECLSHAGLATPVASSTLGGSPRHRRQRPPSFHLTPNPEHALAEVAEESPSAHMSDFQLDSPLSRGGAASRASSSTSPTPVLPEGPKLQLPLSNLKSDSWVNLQDWAKSTSDPKISKRPLSL</sequence>
<dbReference type="AlphaFoldDB" id="A0AA36NJ72"/>
<comment type="caution">
    <text evidence="2">The sequence shown here is derived from an EMBL/GenBank/DDBJ whole genome shotgun (WGS) entry which is preliminary data.</text>
</comment>
<evidence type="ECO:0000256" key="1">
    <source>
        <dbReference type="SAM" id="MobiDB-lite"/>
    </source>
</evidence>
<organism evidence="2 3">
    <name type="scientific">Effrenium voratum</name>
    <dbReference type="NCBI Taxonomy" id="2562239"/>
    <lineage>
        <taxon>Eukaryota</taxon>
        <taxon>Sar</taxon>
        <taxon>Alveolata</taxon>
        <taxon>Dinophyceae</taxon>
        <taxon>Suessiales</taxon>
        <taxon>Symbiodiniaceae</taxon>
        <taxon>Effrenium</taxon>
    </lineage>
</organism>
<evidence type="ECO:0000313" key="3">
    <source>
        <dbReference type="Proteomes" id="UP001178507"/>
    </source>
</evidence>
<name>A0AA36NJ72_9DINO</name>
<proteinExistence type="predicted"/>
<keyword evidence="3" id="KW-1185">Reference proteome</keyword>
<gene>
    <name evidence="2" type="ORF">EVOR1521_LOCUS30292</name>
</gene>
<accession>A0AA36NJ72</accession>
<evidence type="ECO:0000313" key="2">
    <source>
        <dbReference type="EMBL" id="CAJ1409114.1"/>
    </source>
</evidence>
<feature type="compositionally biased region" description="Low complexity" evidence="1">
    <location>
        <begin position="101"/>
        <end position="116"/>
    </location>
</feature>